<dbReference type="PANTHER" id="PTHR44229">
    <property type="entry name" value="15-HYDROXYPROSTAGLANDIN DEHYDROGENASE [NAD(+)]"/>
    <property type="match status" value="1"/>
</dbReference>
<comment type="catalytic activity">
    <reaction evidence="20">
        <text>(15S)-hydroxy-(5Z,8Z,11Z,13E)-eicosatetraenoate + NAD(+) = 15-oxo-(5Z,8Z,11Z,13E)-eicosatetraenoate + NADH + H(+)</text>
        <dbReference type="Rhea" id="RHEA:23260"/>
        <dbReference type="ChEBI" id="CHEBI:15378"/>
        <dbReference type="ChEBI" id="CHEBI:57409"/>
        <dbReference type="ChEBI" id="CHEBI:57410"/>
        <dbReference type="ChEBI" id="CHEBI:57540"/>
        <dbReference type="ChEBI" id="CHEBI:57945"/>
        <dbReference type="EC" id="1.1.1.232"/>
    </reaction>
    <physiologicalReaction direction="left-to-right" evidence="20">
        <dbReference type="Rhea" id="RHEA:23261"/>
    </physiologicalReaction>
</comment>
<evidence type="ECO:0000256" key="1">
    <source>
        <dbReference type="ARBA" id="ARBA00006484"/>
    </source>
</evidence>
<evidence type="ECO:0000256" key="3">
    <source>
        <dbReference type="ARBA" id="ARBA00038968"/>
    </source>
</evidence>
<comment type="catalytic activity">
    <reaction evidence="21">
        <text>resolvin E1 + NAD(+) = 18-oxo-resolvin E1 + NADH + H(+)</text>
        <dbReference type="Rhea" id="RHEA:49244"/>
        <dbReference type="ChEBI" id="CHEBI:15378"/>
        <dbReference type="ChEBI" id="CHEBI:57540"/>
        <dbReference type="ChEBI" id="CHEBI:57945"/>
        <dbReference type="ChEBI" id="CHEBI:91000"/>
        <dbReference type="ChEBI" id="CHEBI:91001"/>
    </reaction>
    <physiologicalReaction direction="left-to-right" evidence="21">
        <dbReference type="Rhea" id="RHEA:49245"/>
    </physiologicalReaction>
</comment>
<evidence type="ECO:0000256" key="21">
    <source>
        <dbReference type="ARBA" id="ARBA00049188"/>
    </source>
</evidence>
<reference evidence="24" key="1">
    <citation type="submission" date="2025-08" db="UniProtKB">
        <authorList>
            <consortium name="RefSeq"/>
        </authorList>
    </citation>
    <scope>IDENTIFICATION</scope>
</reference>
<evidence type="ECO:0000256" key="5">
    <source>
        <dbReference type="ARBA" id="ARBA00040276"/>
    </source>
</evidence>
<dbReference type="PANTHER" id="PTHR44229:SF4">
    <property type="entry name" value="15-HYDROXYPROSTAGLANDIN DEHYDROGENASE [NAD(+)]"/>
    <property type="match status" value="1"/>
</dbReference>
<protein>
    <recommendedName>
        <fullName evidence="5">15-hydroxyprostaglandin dehydrogenase [NAD(+)]</fullName>
        <ecNumber evidence="3">1.1.1.141</ecNumber>
        <ecNumber evidence="4">1.1.1.232</ecNumber>
    </recommendedName>
    <alternativeName>
        <fullName evidence="7">Eicosanoid/docosanoid dehydrogenase [NAD(+)]</fullName>
    </alternativeName>
    <alternativeName>
        <fullName evidence="6">Prostaglandin dehydrogenase 1</fullName>
    </alternativeName>
</protein>
<dbReference type="EC" id="1.1.1.232" evidence="4"/>
<evidence type="ECO:0000256" key="2">
    <source>
        <dbReference type="ARBA" id="ARBA00023002"/>
    </source>
</evidence>
<evidence type="ECO:0000256" key="13">
    <source>
        <dbReference type="ARBA" id="ARBA00048144"/>
    </source>
</evidence>
<dbReference type="SUPFAM" id="SSF51735">
    <property type="entry name" value="NAD(P)-binding Rossmann-fold domains"/>
    <property type="match status" value="1"/>
</dbReference>
<evidence type="ECO:0000256" key="8">
    <source>
        <dbReference type="ARBA" id="ARBA00045705"/>
    </source>
</evidence>
<comment type="function">
    <text evidence="8">Catalyzes the NAD-dependent dehydrogenation (oxidation) of a broad array of hydroxylated polyunsaturated fatty acids (mainly eicosanoids and docosanoids, including prostaglandins, lipoxins and resolvins), yielding their corresponding keto (oxo) metabolites. Decreases the levels of the pro-proliferative prostaglandins such as prostaglandin E2 (whose activity is increased in cancer because of an increase in the expression of cyclooxygenase 2) and generates oxo-fatty acid products that can profoundly influence cell function by abrogating pro-inflammatory cytokine expression. Converts resolvins E1, D1 and D2 to their oxo products, which represents a mode of resolvin inactivation. Resolvin E1 plays important roles during the resolution phase of acute inflammation, while resolvins D1 and D2 have a unique role in obesity-induced adipose inflammation.</text>
</comment>
<evidence type="ECO:0000313" key="23">
    <source>
        <dbReference type="Proteomes" id="UP001652582"/>
    </source>
</evidence>
<dbReference type="Proteomes" id="UP001652582">
    <property type="component" value="Chromosome 5"/>
</dbReference>
<comment type="catalytic activity">
    <reaction evidence="12">
        <text>15-oxo-(5S,6R)-dihydroxy-(7E,9E,11Z)-eicosatrienoate + NADH + H(+) = (5S,6R,15S)-trihydroxy-(7E,9E,11Z)-eicosatrienoate + NAD(+)</text>
        <dbReference type="Rhea" id="RHEA:41596"/>
        <dbReference type="ChEBI" id="CHEBI:15378"/>
        <dbReference type="ChEBI" id="CHEBI:57540"/>
        <dbReference type="ChEBI" id="CHEBI:57945"/>
        <dbReference type="ChEBI" id="CHEBI:78325"/>
        <dbReference type="ChEBI" id="CHEBI:78329"/>
    </reaction>
    <physiologicalReaction direction="left-to-right" evidence="12">
        <dbReference type="Rhea" id="RHEA:41597"/>
    </physiologicalReaction>
</comment>
<evidence type="ECO:0000256" key="22">
    <source>
        <dbReference type="RuleBase" id="RU000363"/>
    </source>
</evidence>
<comment type="catalytic activity">
    <reaction evidence="11">
        <text>14-hydroxy-(4Z,7Z,10Z,12E,16Z,19Z)-docosahexaenoate + NAD(+) = 14-oxo-(4Z,7Z,10Z,12E,16Z,19Z)-docosahexaenoate + NADH + H(+)</text>
        <dbReference type="Rhea" id="RHEA:48952"/>
        <dbReference type="ChEBI" id="CHEBI:15378"/>
        <dbReference type="ChEBI" id="CHEBI:57540"/>
        <dbReference type="ChEBI" id="CHEBI:57945"/>
        <dbReference type="ChEBI" id="CHEBI:90866"/>
        <dbReference type="ChEBI" id="CHEBI:90867"/>
    </reaction>
    <physiologicalReaction direction="left-to-right" evidence="11">
        <dbReference type="Rhea" id="RHEA:48953"/>
    </physiologicalReaction>
</comment>
<comment type="similarity">
    <text evidence="1 22">Belongs to the short-chain dehydrogenases/reductases (SDR) family.</text>
</comment>
<dbReference type="Pfam" id="PF00106">
    <property type="entry name" value="adh_short"/>
    <property type="match status" value="1"/>
</dbReference>
<dbReference type="InterPro" id="IPR036291">
    <property type="entry name" value="NAD(P)-bd_dom_sf"/>
</dbReference>
<comment type="catalytic activity">
    <reaction evidence="10">
        <text>resolvin D1 + NAD(+) = 8-oxoresolvin D1 + NADH + H(+)</text>
        <dbReference type="Rhea" id="RHEA:50124"/>
        <dbReference type="ChEBI" id="CHEBI:15378"/>
        <dbReference type="ChEBI" id="CHEBI:57540"/>
        <dbReference type="ChEBI" id="CHEBI:57945"/>
        <dbReference type="ChEBI" id="CHEBI:132079"/>
        <dbReference type="ChEBI" id="CHEBI:132080"/>
    </reaction>
    <physiologicalReaction direction="left-to-right" evidence="10">
        <dbReference type="Rhea" id="RHEA:50125"/>
    </physiologicalReaction>
</comment>
<keyword evidence="2" id="KW-0560">Oxidoreductase</keyword>
<organism evidence="23 24">
    <name type="scientific">Bicyclus anynana</name>
    <name type="common">Squinting bush brown butterfly</name>
    <dbReference type="NCBI Taxonomy" id="110368"/>
    <lineage>
        <taxon>Eukaryota</taxon>
        <taxon>Metazoa</taxon>
        <taxon>Ecdysozoa</taxon>
        <taxon>Arthropoda</taxon>
        <taxon>Hexapoda</taxon>
        <taxon>Insecta</taxon>
        <taxon>Pterygota</taxon>
        <taxon>Neoptera</taxon>
        <taxon>Endopterygota</taxon>
        <taxon>Lepidoptera</taxon>
        <taxon>Glossata</taxon>
        <taxon>Ditrysia</taxon>
        <taxon>Papilionoidea</taxon>
        <taxon>Nymphalidae</taxon>
        <taxon>Satyrinae</taxon>
        <taxon>Satyrini</taxon>
        <taxon>Mycalesina</taxon>
        <taxon>Bicyclus</taxon>
    </lineage>
</organism>
<evidence type="ECO:0000256" key="20">
    <source>
        <dbReference type="ARBA" id="ARBA00049151"/>
    </source>
</evidence>
<dbReference type="RefSeq" id="XP_052737805.1">
    <property type="nucleotide sequence ID" value="XM_052881845.1"/>
</dbReference>
<comment type="catalytic activity">
    <reaction evidence="14">
        <text>resolvin D1 + NAD(+) = 17-oxoresolvin D1 + NADH + H(+)</text>
        <dbReference type="Rhea" id="RHEA:50128"/>
        <dbReference type="ChEBI" id="CHEBI:15378"/>
        <dbReference type="ChEBI" id="CHEBI:57540"/>
        <dbReference type="ChEBI" id="CHEBI:57945"/>
        <dbReference type="ChEBI" id="CHEBI:132079"/>
        <dbReference type="ChEBI" id="CHEBI:132081"/>
    </reaction>
    <physiologicalReaction direction="left-to-right" evidence="14">
        <dbReference type="Rhea" id="RHEA:50129"/>
    </physiologicalReaction>
</comment>
<dbReference type="EC" id="1.1.1.141" evidence="3"/>
<evidence type="ECO:0000313" key="24">
    <source>
        <dbReference type="RefSeq" id="XP_052737805.1"/>
    </source>
</evidence>
<evidence type="ECO:0000256" key="7">
    <source>
        <dbReference type="ARBA" id="ARBA00042026"/>
    </source>
</evidence>
<comment type="catalytic activity">
    <reaction evidence="17">
        <text>prostaglandin A1 + NAD(+) = 15-oxo-prostaglandin A1 + NADH + H(+)</text>
        <dbReference type="Rhea" id="RHEA:41263"/>
        <dbReference type="ChEBI" id="CHEBI:15378"/>
        <dbReference type="ChEBI" id="CHEBI:57398"/>
        <dbReference type="ChEBI" id="CHEBI:57540"/>
        <dbReference type="ChEBI" id="CHEBI:57945"/>
        <dbReference type="ChEBI" id="CHEBI:85072"/>
    </reaction>
    <physiologicalReaction direction="left-to-right" evidence="17">
        <dbReference type="Rhea" id="RHEA:41264"/>
    </physiologicalReaction>
</comment>
<evidence type="ECO:0000256" key="9">
    <source>
        <dbReference type="ARBA" id="ARBA00047325"/>
    </source>
</evidence>
<evidence type="ECO:0000256" key="12">
    <source>
        <dbReference type="ARBA" id="ARBA00048140"/>
    </source>
</evidence>
<dbReference type="GeneID" id="112051335"/>
<comment type="catalytic activity">
    <reaction evidence="16">
        <text>lipoxin A4 + NAD(+) = 15-oxo-(5S,6R)-dihydroxy-(7E,9E,11Z,13E)-eicosatetraenoate + NADH + H(+)</text>
        <dbReference type="Rhea" id="RHEA:41572"/>
        <dbReference type="ChEBI" id="CHEBI:15378"/>
        <dbReference type="ChEBI" id="CHEBI:57540"/>
        <dbReference type="ChEBI" id="CHEBI:57945"/>
        <dbReference type="ChEBI" id="CHEBI:67026"/>
        <dbReference type="ChEBI" id="CHEBI:78311"/>
    </reaction>
    <physiologicalReaction direction="left-to-right" evidence="16">
        <dbReference type="Rhea" id="RHEA:41573"/>
    </physiologicalReaction>
</comment>
<evidence type="ECO:0000256" key="6">
    <source>
        <dbReference type="ARBA" id="ARBA00041812"/>
    </source>
</evidence>
<evidence type="ECO:0000256" key="4">
    <source>
        <dbReference type="ARBA" id="ARBA00039060"/>
    </source>
</evidence>
<dbReference type="Gene3D" id="3.40.50.720">
    <property type="entry name" value="NAD(P)-binding Rossmann-like Domain"/>
    <property type="match status" value="1"/>
</dbReference>
<name>A0ABM3LFF8_BICAN</name>
<sequence length="282" mass="30814">MAHSLNGKVALVTGGASGIGACTVRSLLEEGAKHVAVLDIEVEAGNVLQNELNTKYGENKVTFIECDVTNKETLVGAFNAVQEQNGYIDVVVNNAGILDDTPENFERTININLTSLIRSSLHSWKIMHKEKGGSGGTIINFSSVAGLLKFEAIPIYSATKTAVLKFSTCLGDETHYTRSGVRVLAMCFGVTDTPILENNTKLFDETAKINFKEFKLQRPESAGKAVTEAYKQGTSASVWLSNADEPALDVTKDHSKSMESALKVYLKMQQQKKKHQQQKQQQ</sequence>
<evidence type="ECO:0000256" key="11">
    <source>
        <dbReference type="ARBA" id="ARBA00048008"/>
    </source>
</evidence>
<evidence type="ECO:0000256" key="19">
    <source>
        <dbReference type="ARBA" id="ARBA00048921"/>
    </source>
</evidence>
<evidence type="ECO:0000256" key="17">
    <source>
        <dbReference type="ARBA" id="ARBA00048611"/>
    </source>
</evidence>
<proteinExistence type="inferred from homology"/>
<dbReference type="InterPro" id="IPR002347">
    <property type="entry name" value="SDR_fam"/>
</dbReference>
<comment type="catalytic activity">
    <reaction evidence="13">
        <text>(11R)-hydroxy-(5Z,8Z,12E,14Z)-eicosatetraenoate + NAD(+) = 11-oxo-(5Z,8Z,12E,14Z)-eicosatetraenoate + NADH + H(+)</text>
        <dbReference type="Rhea" id="RHEA:48640"/>
        <dbReference type="ChEBI" id="CHEBI:15378"/>
        <dbReference type="ChEBI" id="CHEBI:57540"/>
        <dbReference type="ChEBI" id="CHEBI:57945"/>
        <dbReference type="ChEBI" id="CHEBI:78836"/>
        <dbReference type="ChEBI" id="CHEBI:90697"/>
    </reaction>
    <physiologicalReaction direction="left-to-right" evidence="13">
        <dbReference type="Rhea" id="RHEA:48641"/>
    </physiologicalReaction>
</comment>
<dbReference type="PRINTS" id="PR00081">
    <property type="entry name" value="GDHRDH"/>
</dbReference>
<evidence type="ECO:0000256" key="18">
    <source>
        <dbReference type="ARBA" id="ARBA00048739"/>
    </source>
</evidence>
<evidence type="ECO:0000256" key="14">
    <source>
        <dbReference type="ARBA" id="ARBA00048170"/>
    </source>
</evidence>
<comment type="catalytic activity">
    <reaction evidence="19">
        <text>resolvin D2 + NAD(+) = 16-oxoresolvin D2 + NADH + H(+)</text>
        <dbReference type="Rhea" id="RHEA:53588"/>
        <dbReference type="ChEBI" id="CHEBI:15378"/>
        <dbReference type="ChEBI" id="CHEBI:57540"/>
        <dbReference type="ChEBI" id="CHEBI:57945"/>
        <dbReference type="ChEBI" id="CHEBI:133367"/>
        <dbReference type="ChEBI" id="CHEBI:137498"/>
    </reaction>
    <physiologicalReaction direction="left-to-right" evidence="19">
        <dbReference type="Rhea" id="RHEA:53589"/>
    </physiologicalReaction>
</comment>
<comment type="catalytic activity">
    <reaction evidence="9">
        <text>prostaglandin E1 + NAD(+) = 15-oxoprostaglandin E1 + NADH + H(+)</text>
        <dbReference type="Rhea" id="RHEA:16477"/>
        <dbReference type="ChEBI" id="CHEBI:15378"/>
        <dbReference type="ChEBI" id="CHEBI:57397"/>
        <dbReference type="ChEBI" id="CHEBI:57401"/>
        <dbReference type="ChEBI" id="CHEBI:57540"/>
        <dbReference type="ChEBI" id="CHEBI:57945"/>
    </reaction>
    <physiologicalReaction direction="left-to-right" evidence="9">
        <dbReference type="Rhea" id="RHEA:16478"/>
    </physiologicalReaction>
</comment>
<keyword evidence="23" id="KW-1185">Reference proteome</keyword>
<evidence type="ECO:0000256" key="16">
    <source>
        <dbReference type="ARBA" id="ARBA00048535"/>
    </source>
</evidence>
<evidence type="ECO:0000256" key="10">
    <source>
        <dbReference type="ARBA" id="ARBA00047672"/>
    </source>
</evidence>
<comment type="catalytic activity">
    <reaction evidence="18">
        <text>prostaglandin E2 + NAD(+) = 15-oxoprostaglandin E2 + NADH + H(+)</text>
        <dbReference type="Rhea" id="RHEA:11876"/>
        <dbReference type="ChEBI" id="CHEBI:15378"/>
        <dbReference type="ChEBI" id="CHEBI:57400"/>
        <dbReference type="ChEBI" id="CHEBI:57540"/>
        <dbReference type="ChEBI" id="CHEBI:57945"/>
        <dbReference type="ChEBI" id="CHEBI:606564"/>
        <dbReference type="EC" id="1.1.1.141"/>
    </reaction>
    <physiologicalReaction direction="left-to-right" evidence="18">
        <dbReference type="Rhea" id="RHEA:11877"/>
    </physiologicalReaction>
</comment>
<gene>
    <name evidence="24" type="primary">LOC112051335</name>
</gene>
<comment type="catalytic activity">
    <reaction evidence="15">
        <text>resolvin D2 + NAD(+) = 7-oxoresolvin D2 + NADH + H(+)</text>
        <dbReference type="Rhea" id="RHEA:53584"/>
        <dbReference type="ChEBI" id="CHEBI:15378"/>
        <dbReference type="ChEBI" id="CHEBI:57540"/>
        <dbReference type="ChEBI" id="CHEBI:57945"/>
        <dbReference type="ChEBI" id="CHEBI:133367"/>
        <dbReference type="ChEBI" id="CHEBI:137497"/>
    </reaction>
    <physiologicalReaction direction="left-to-right" evidence="15">
        <dbReference type="Rhea" id="RHEA:53585"/>
    </physiologicalReaction>
</comment>
<evidence type="ECO:0000256" key="15">
    <source>
        <dbReference type="ARBA" id="ARBA00048393"/>
    </source>
</evidence>
<dbReference type="PRINTS" id="PR00080">
    <property type="entry name" value="SDRFAMILY"/>
</dbReference>
<accession>A0ABM3LFF8</accession>